<accession>A0A537K2Q0</accession>
<feature type="signal peptide" evidence="1">
    <location>
        <begin position="1"/>
        <end position="27"/>
    </location>
</feature>
<protein>
    <submittedName>
        <fullName evidence="3">PEP-CTERM sorting domain-containing protein</fullName>
    </submittedName>
</protein>
<feature type="chain" id="PRO_5022192680" evidence="1">
    <location>
        <begin position="28"/>
        <end position="232"/>
    </location>
</feature>
<comment type="caution">
    <text evidence="3">The sequence shown here is derived from an EMBL/GenBank/DDBJ whole genome shotgun (WGS) entry which is preliminary data.</text>
</comment>
<evidence type="ECO:0000256" key="1">
    <source>
        <dbReference type="SAM" id="SignalP"/>
    </source>
</evidence>
<sequence length="232" mass="23628">MGRYKSLCMLAAAGLLFGIFGVSTASATLVGTMPLPPGGITLPGFTSDSPGTLLASESVPFVSTLGNDSGTLTSAVYQESGGTLDFYYQVINNLTAPNCGGTGQPGCDPIGRETNTSFTGFQTAVGFRTDGGSLGGPFVNGSVPPFGADRNSTGNVVGFDFNLTNPIQPGATSDVLVISTDATNFNLGHASVIDGGTSTVDSYEPAAVPEPGSMLLLSTGMLGMFAMRRSRR</sequence>
<dbReference type="Proteomes" id="UP000318509">
    <property type="component" value="Unassembled WGS sequence"/>
</dbReference>
<dbReference type="Pfam" id="PF07589">
    <property type="entry name" value="PEP-CTERM"/>
    <property type="match status" value="1"/>
</dbReference>
<evidence type="ECO:0000313" key="3">
    <source>
        <dbReference type="EMBL" id="TMI90063.1"/>
    </source>
</evidence>
<feature type="domain" description="Ice-binding protein C-terminal" evidence="2">
    <location>
        <begin position="207"/>
        <end position="229"/>
    </location>
</feature>
<dbReference type="NCBIfam" id="TIGR02595">
    <property type="entry name" value="PEP_CTERM"/>
    <property type="match status" value="1"/>
</dbReference>
<proteinExistence type="predicted"/>
<keyword evidence="1" id="KW-0732">Signal</keyword>
<evidence type="ECO:0000313" key="4">
    <source>
        <dbReference type="Proteomes" id="UP000318509"/>
    </source>
</evidence>
<dbReference type="EMBL" id="VBAK01000115">
    <property type="protein sequence ID" value="TMI90063.1"/>
    <property type="molecule type" value="Genomic_DNA"/>
</dbReference>
<dbReference type="AlphaFoldDB" id="A0A537K2Q0"/>
<organism evidence="3 4">
    <name type="scientific">Candidatus Segetimicrobium genomatis</name>
    <dbReference type="NCBI Taxonomy" id="2569760"/>
    <lineage>
        <taxon>Bacteria</taxon>
        <taxon>Bacillati</taxon>
        <taxon>Candidatus Sysuimicrobiota</taxon>
        <taxon>Candidatus Sysuimicrobiia</taxon>
        <taxon>Candidatus Sysuimicrobiales</taxon>
        <taxon>Candidatus Segetimicrobiaceae</taxon>
        <taxon>Candidatus Segetimicrobium</taxon>
    </lineage>
</organism>
<dbReference type="InterPro" id="IPR013424">
    <property type="entry name" value="Ice-binding_C"/>
</dbReference>
<name>A0A537K2Q0_9BACT</name>
<reference evidence="3 4" key="1">
    <citation type="journal article" date="2019" name="Nat. Microbiol.">
        <title>Mediterranean grassland soil C-N compound turnover is dependent on rainfall and depth, and is mediated by genomically divergent microorganisms.</title>
        <authorList>
            <person name="Diamond S."/>
            <person name="Andeer P.F."/>
            <person name="Li Z."/>
            <person name="Crits-Christoph A."/>
            <person name="Burstein D."/>
            <person name="Anantharaman K."/>
            <person name="Lane K.R."/>
            <person name="Thomas B.C."/>
            <person name="Pan C."/>
            <person name="Northen T.R."/>
            <person name="Banfield J.F."/>
        </authorList>
    </citation>
    <scope>NUCLEOTIDE SEQUENCE [LARGE SCALE GENOMIC DNA]</scope>
    <source>
        <strain evidence="3">NP_3</strain>
    </source>
</reference>
<gene>
    <name evidence="3" type="ORF">E6H00_07665</name>
</gene>
<evidence type="ECO:0000259" key="2">
    <source>
        <dbReference type="Pfam" id="PF07589"/>
    </source>
</evidence>